<evidence type="ECO:0000256" key="6">
    <source>
        <dbReference type="ARBA" id="ARBA00023306"/>
    </source>
</evidence>
<sequence length="710" mass="81031">MVNDSPNNSILTFSPLMTTKKVRDHFQTPNQKNTKTTTVQQNQNTQRLNSAQKSQFFPLPNSYLHQSSPQNARLINSIMEDPNDETNNNTAEEVKNVMNSTTQVNEDPDKSGPYTNNINNLETSTIVDMNQPLTQADKLRLWRHDALLQHHYKTAVYIGDKILSLTGDPNDAFWLAQVHYSSGNYQVARNLLLGPKFEDSIGCRYLAGLCLYKLDKLDEALDIIGEINPFKKDHSIRNGDGGIKLEASMCYLRGLVYNKQNNFERAKECFKEAVLVDVKCFEAFDELISNHLLSPDEEWELLECLNFDDADNNNELVKMLYTTRINKYKNLKMFEESKQRLIEEFNLGDNIDVLLSQAELYFIQCKFQKCLELCSTIIERDELNIPALSKYLSCLYEVGGKNKLFLTAHKLAEDYPNHYITWVAIGIYYFSIKQTADARMFFSKASIINPNFAAAWIGFAHTFAADGEHEQAISAYATASRLFPGTHLPNLFLGMQYLQMNNYTLAWEYLNFAYSVCSSDPLLLNEIGVLNYHKDELQRAEFYLRKALGASRSLEYGSKSWCSIHCNLAHVYRRMNKLEKSVMHFNEVLKISKDDVNIFSTLGLIYLKMGKIANAIEYLHIALSIQPTDSIATDLLDKALDLNLKLANKKMLDKSLSEGTNKANSNLQQQKNFSGILGEFSGGNKRNRKGLGRYQNEVDDDDEIMDIESE</sequence>
<keyword evidence="6" id="KW-0131">Cell cycle</keyword>
<evidence type="ECO:0000256" key="5">
    <source>
        <dbReference type="ARBA" id="ARBA00022803"/>
    </source>
</evidence>
<keyword evidence="4" id="KW-0833">Ubl conjugation pathway</keyword>
<dbReference type="GeneID" id="40384307"/>
<evidence type="ECO:0000313" key="9">
    <source>
        <dbReference type="EMBL" id="AWU76512.1"/>
    </source>
</evidence>
<evidence type="ECO:0000313" key="11">
    <source>
        <dbReference type="Proteomes" id="UP000195871"/>
    </source>
</evidence>
<keyword evidence="12" id="KW-1185">Reference proteome</keyword>
<dbReference type="GO" id="GO:0016567">
    <property type="term" value="P:protein ubiquitination"/>
    <property type="evidence" value="ECO:0007669"/>
    <property type="project" value="TreeGrafter"/>
</dbReference>
<dbReference type="Gene3D" id="1.25.40.10">
    <property type="entry name" value="Tetratricopeptide repeat domain"/>
    <property type="match status" value="1"/>
</dbReference>
<dbReference type="VEuPathDB" id="FungiDB:C5L36_0C04450"/>
<dbReference type="PANTHER" id="PTHR12558">
    <property type="entry name" value="CELL DIVISION CYCLE 16,23,27"/>
    <property type="match status" value="1"/>
</dbReference>
<reference evidence="9 12" key="2">
    <citation type="submission" date="2018-06" db="EMBL/GenBank/DDBJ databases">
        <title>Population genomics shows no distinction between pathogenic Candida krusei and environmental Pichia kudriavzevii: One species, four names.</title>
        <authorList>
            <person name="Douglass A.P."/>
            <person name="Offei B."/>
            <person name="Braun-Galleani S."/>
            <person name="Coughlan A.Y."/>
            <person name="Martos A."/>
            <person name="Ortiz-Merino R.A."/>
            <person name="Byrne K.P."/>
            <person name="Wolfe K.H."/>
        </authorList>
    </citation>
    <scope>NUCLEOTIDE SEQUENCE [LARGE SCALE GENOMIC DNA]</scope>
    <source>
        <strain evidence="9 12">CBS573</strain>
    </source>
</reference>
<feature type="repeat" description="TPR" evidence="7">
    <location>
        <begin position="562"/>
        <end position="595"/>
    </location>
</feature>
<dbReference type="GO" id="GO:0045842">
    <property type="term" value="P:positive regulation of mitotic metaphase/anaphase transition"/>
    <property type="evidence" value="ECO:0007669"/>
    <property type="project" value="TreeGrafter"/>
</dbReference>
<dbReference type="GO" id="GO:0005737">
    <property type="term" value="C:cytoplasm"/>
    <property type="evidence" value="ECO:0007669"/>
    <property type="project" value="TreeGrafter"/>
</dbReference>
<dbReference type="GO" id="GO:0051301">
    <property type="term" value="P:cell division"/>
    <property type="evidence" value="ECO:0007669"/>
    <property type="project" value="UniProtKB-KW"/>
</dbReference>
<name>A0A1Z8JU03_PICKU</name>
<evidence type="ECO:0000256" key="2">
    <source>
        <dbReference type="ARBA" id="ARBA00022737"/>
    </source>
</evidence>
<dbReference type="Proteomes" id="UP000249293">
    <property type="component" value="Chromosome 3"/>
</dbReference>
<dbReference type="Pfam" id="PF12895">
    <property type="entry name" value="ANAPC3"/>
    <property type="match status" value="1"/>
</dbReference>
<accession>A0A1Z8JU03</accession>
<evidence type="ECO:0000256" key="3">
    <source>
        <dbReference type="ARBA" id="ARBA00022776"/>
    </source>
</evidence>
<dbReference type="KEGG" id="pkz:C5L36_0C04450"/>
<dbReference type="PROSITE" id="PS50005">
    <property type="entry name" value="TPR"/>
    <property type="match status" value="4"/>
</dbReference>
<dbReference type="OrthoDB" id="10006270at2759"/>
<dbReference type="AlphaFoldDB" id="A0A1Z8JU03"/>
<evidence type="ECO:0000256" key="4">
    <source>
        <dbReference type="ARBA" id="ARBA00022786"/>
    </source>
</evidence>
<keyword evidence="5 7" id="KW-0802">TPR repeat</keyword>
<feature type="compositionally biased region" description="Low complexity" evidence="8">
    <location>
        <begin position="27"/>
        <end position="46"/>
    </location>
</feature>
<keyword evidence="1" id="KW-0132">Cell division</keyword>
<feature type="region of interest" description="Disordered" evidence="8">
    <location>
        <begin position="676"/>
        <end position="710"/>
    </location>
</feature>
<feature type="compositionally biased region" description="Acidic residues" evidence="8">
    <location>
        <begin position="697"/>
        <end position="710"/>
    </location>
</feature>
<protein>
    <recommendedName>
        <fullName evidence="13">Anaphase-promoting complex subunit cut9</fullName>
    </recommendedName>
</protein>
<dbReference type="Pfam" id="PF13181">
    <property type="entry name" value="TPR_8"/>
    <property type="match status" value="3"/>
</dbReference>
<dbReference type="InterPro" id="IPR019734">
    <property type="entry name" value="TPR_rpt"/>
</dbReference>
<evidence type="ECO:0000256" key="7">
    <source>
        <dbReference type="PROSITE-ProRule" id="PRU00339"/>
    </source>
</evidence>
<dbReference type="InterPro" id="IPR011990">
    <property type="entry name" value="TPR-like_helical_dom_sf"/>
</dbReference>
<keyword evidence="3" id="KW-0498">Mitosis</keyword>
<dbReference type="SUPFAM" id="SSF48452">
    <property type="entry name" value="TPR-like"/>
    <property type="match status" value="2"/>
</dbReference>
<evidence type="ECO:0000313" key="10">
    <source>
        <dbReference type="EMBL" id="OUT24077.1"/>
    </source>
</evidence>
<dbReference type="EMBL" id="CP028775">
    <property type="protein sequence ID" value="AWU76512.1"/>
    <property type="molecule type" value="Genomic_DNA"/>
</dbReference>
<proteinExistence type="predicted"/>
<evidence type="ECO:0000256" key="1">
    <source>
        <dbReference type="ARBA" id="ARBA00022618"/>
    </source>
</evidence>
<dbReference type="GO" id="GO:0005680">
    <property type="term" value="C:anaphase-promoting complex"/>
    <property type="evidence" value="ECO:0007669"/>
    <property type="project" value="TreeGrafter"/>
</dbReference>
<organism evidence="10 11">
    <name type="scientific">Pichia kudriavzevii</name>
    <name type="common">Yeast</name>
    <name type="synonym">Issatchenkia orientalis</name>
    <dbReference type="NCBI Taxonomy" id="4909"/>
    <lineage>
        <taxon>Eukaryota</taxon>
        <taxon>Fungi</taxon>
        <taxon>Dikarya</taxon>
        <taxon>Ascomycota</taxon>
        <taxon>Saccharomycotina</taxon>
        <taxon>Pichiomycetes</taxon>
        <taxon>Pichiales</taxon>
        <taxon>Pichiaceae</taxon>
        <taxon>Pichia</taxon>
    </lineage>
</organism>
<feature type="region of interest" description="Disordered" evidence="8">
    <location>
        <begin position="26"/>
        <end position="50"/>
    </location>
</feature>
<feature type="repeat" description="TPR" evidence="7">
    <location>
        <begin position="453"/>
        <end position="486"/>
    </location>
</feature>
<evidence type="ECO:0008006" key="13">
    <source>
        <dbReference type="Google" id="ProtNLM"/>
    </source>
</evidence>
<evidence type="ECO:0000313" key="12">
    <source>
        <dbReference type="Proteomes" id="UP000249293"/>
    </source>
</evidence>
<keyword evidence="2" id="KW-0677">Repeat</keyword>
<dbReference type="PANTHER" id="PTHR12558:SF9">
    <property type="entry name" value="CELL DIVISION CYCLE PROTEIN 16 HOMOLOG"/>
    <property type="match status" value="1"/>
</dbReference>
<dbReference type="Proteomes" id="UP000195871">
    <property type="component" value="Unassembled WGS sequence"/>
</dbReference>
<feature type="repeat" description="TPR" evidence="7">
    <location>
        <begin position="596"/>
        <end position="629"/>
    </location>
</feature>
<dbReference type="GO" id="GO:0031145">
    <property type="term" value="P:anaphase-promoting complex-dependent catabolic process"/>
    <property type="evidence" value="ECO:0007669"/>
    <property type="project" value="TreeGrafter"/>
</dbReference>
<feature type="repeat" description="TPR" evidence="7">
    <location>
        <begin position="247"/>
        <end position="280"/>
    </location>
</feature>
<dbReference type="SMART" id="SM00028">
    <property type="entry name" value="TPR"/>
    <property type="match status" value="9"/>
</dbReference>
<evidence type="ECO:0000256" key="8">
    <source>
        <dbReference type="SAM" id="MobiDB-lite"/>
    </source>
</evidence>
<dbReference type="RefSeq" id="XP_029321989.1">
    <property type="nucleotide sequence ID" value="XM_029466129.1"/>
</dbReference>
<dbReference type="STRING" id="4909.A0A1Z8JU03"/>
<dbReference type="EMBL" id="NHMM01000001">
    <property type="protein sequence ID" value="OUT24077.1"/>
    <property type="molecule type" value="Genomic_DNA"/>
</dbReference>
<gene>
    <name evidence="9" type="ORF">C5L36_0C04450</name>
    <name evidence="10" type="ORF">CAS74_000460</name>
</gene>
<reference evidence="10 11" key="1">
    <citation type="submission" date="2017-05" db="EMBL/GenBank/DDBJ databases">
        <title>The Genome Sequence of Candida krusei Ckrusei653.</title>
        <authorList>
            <person name="Cuomo C."/>
            <person name="Forche A."/>
            <person name="Young S."/>
            <person name="Abouelleil A."/>
            <person name="Cao P."/>
            <person name="Chapman S."/>
            <person name="Cusick C."/>
            <person name="Shea T."/>
            <person name="Nusbaum C."/>
            <person name="Birren B."/>
        </authorList>
    </citation>
    <scope>NUCLEOTIDE SEQUENCE [LARGE SCALE GENOMIC DNA]</scope>
    <source>
        <strain evidence="10 11">Ckrusei653</strain>
    </source>
</reference>